<feature type="region of interest" description="Disordered" evidence="1">
    <location>
        <begin position="98"/>
        <end position="123"/>
    </location>
</feature>
<dbReference type="Proteomes" id="UP000002282">
    <property type="component" value="Chromosome 3L"/>
</dbReference>
<dbReference type="KEGG" id="dya:Dyak_GE21058"/>
<reference evidence="2 3" key="2">
    <citation type="journal article" date="2007" name="PLoS Biol.">
        <title>Principles of genome evolution in the Drosophila melanogaster species group.</title>
        <authorList>
            <person name="Ranz J.M."/>
            <person name="Maurin D."/>
            <person name="Chan Y.S."/>
            <person name="von Grotthuss M."/>
            <person name="Hillier L.W."/>
            <person name="Roote J."/>
            <person name="Ashburner M."/>
            <person name="Bergman C.M."/>
        </authorList>
    </citation>
    <scope>NUCLEOTIDE SEQUENCE [LARGE SCALE GENOMIC DNA]</scope>
    <source>
        <strain evidence="3">Tai18E2 / Tucson 14021-0261.01</strain>
    </source>
</reference>
<organism evidence="2 3">
    <name type="scientific">Drosophila yakuba</name>
    <name type="common">Fruit fly</name>
    <dbReference type="NCBI Taxonomy" id="7245"/>
    <lineage>
        <taxon>Eukaryota</taxon>
        <taxon>Metazoa</taxon>
        <taxon>Ecdysozoa</taxon>
        <taxon>Arthropoda</taxon>
        <taxon>Hexapoda</taxon>
        <taxon>Insecta</taxon>
        <taxon>Pterygota</taxon>
        <taxon>Neoptera</taxon>
        <taxon>Endopterygota</taxon>
        <taxon>Diptera</taxon>
        <taxon>Brachycera</taxon>
        <taxon>Muscomorpha</taxon>
        <taxon>Ephydroidea</taxon>
        <taxon>Drosophilidae</taxon>
        <taxon>Drosophila</taxon>
        <taxon>Sophophora</taxon>
    </lineage>
</organism>
<evidence type="ECO:0000313" key="3">
    <source>
        <dbReference type="Proteomes" id="UP000002282"/>
    </source>
</evidence>
<proteinExistence type="predicted"/>
<dbReference type="PhylomeDB" id="B4PC15"/>
<feature type="compositionally biased region" description="Pro residues" evidence="1">
    <location>
        <begin position="279"/>
        <end position="288"/>
    </location>
</feature>
<dbReference type="OrthoDB" id="7870709at2759"/>
<gene>
    <name evidence="2" type="primary">Dyak\GE21058</name>
    <name evidence="2" type="synonym">dyak_GLEANR_4851</name>
    <name evidence="2" type="synonym">GE21058</name>
    <name evidence="2" type="ORF">Dyak_GE21058</name>
</gene>
<accession>B4PC15</accession>
<dbReference type="eggNOG" id="ENOG502R0JR">
    <property type="taxonomic scope" value="Eukaryota"/>
</dbReference>
<feature type="compositionally biased region" description="Basic residues" evidence="1">
    <location>
        <begin position="294"/>
        <end position="311"/>
    </location>
</feature>
<dbReference type="EMBL" id="CM000159">
    <property type="protein sequence ID" value="EDW92670.1"/>
    <property type="molecule type" value="Genomic_DNA"/>
</dbReference>
<dbReference type="OMA" id="YCHTKGW"/>
<dbReference type="HOGENOM" id="CLU_086774_0_0_1"/>
<evidence type="ECO:0000313" key="2">
    <source>
        <dbReference type="EMBL" id="EDW92670.1"/>
    </source>
</evidence>
<dbReference type="AlphaFoldDB" id="B4PC15"/>
<feature type="region of interest" description="Disordered" evidence="1">
    <location>
        <begin position="277"/>
        <end position="311"/>
    </location>
</feature>
<sequence>MAPTLSCCRCGFEPDTIPYCVGGASYKFHCFCCAKSPPKYCAFCGTPGDLNYLKDLNKKHSKCFKGLHYFVYTEPWHETANPDLLGRPSLKELQPELARPVSISSHVSEEEAQEPQNTLTEEPLLDPTVVHEEEMHHSRSDLVISKVRTLNEQEFNIDAQDSQETVEVMRDRKDRIKVAPDMKPATQKEQKWVTTKEVLSWPRCPRCECVHTINSGWIKHAQECAQDPRYNKPTFFMYCHTKGWCNYLVRDSLWEKHSDPSTGSCDICKSCSRQLKPLPFMPEPPPRPNEAALAKRRRQNYRTRKRKQREL</sequence>
<reference evidence="2 3" key="1">
    <citation type="journal article" date="2007" name="Nature">
        <title>Evolution of genes and genomes on the Drosophila phylogeny.</title>
        <authorList>
            <consortium name="Drosophila 12 Genomes Consortium"/>
            <person name="Clark A.G."/>
            <person name="Eisen M.B."/>
            <person name="Smith D.R."/>
            <person name="Bergman C.M."/>
            <person name="Oliver B."/>
            <person name="Markow T.A."/>
            <person name="Kaufman T.C."/>
            <person name="Kellis M."/>
            <person name="Gelbart W."/>
            <person name="Iyer V.N."/>
            <person name="Pollard D.A."/>
            <person name="Sackton T.B."/>
            <person name="Larracuente A.M."/>
            <person name="Singh N.D."/>
            <person name="Abad J.P."/>
            <person name="Abt D.N."/>
            <person name="Adryan B."/>
            <person name="Aguade M."/>
            <person name="Akashi H."/>
            <person name="Anderson W.W."/>
            <person name="Aquadro C.F."/>
            <person name="Ardell D.H."/>
            <person name="Arguello R."/>
            <person name="Artieri C.G."/>
            <person name="Barbash D.A."/>
            <person name="Barker D."/>
            <person name="Barsanti P."/>
            <person name="Batterham P."/>
            <person name="Batzoglou S."/>
            <person name="Begun D."/>
            <person name="Bhutkar A."/>
            <person name="Blanco E."/>
            <person name="Bosak S.A."/>
            <person name="Bradley R.K."/>
            <person name="Brand A.D."/>
            <person name="Brent M.R."/>
            <person name="Brooks A.N."/>
            <person name="Brown R.H."/>
            <person name="Butlin R.K."/>
            <person name="Caggese C."/>
            <person name="Calvi B.R."/>
            <person name="Bernardo de Carvalho A."/>
            <person name="Caspi A."/>
            <person name="Castrezana S."/>
            <person name="Celniker S.E."/>
            <person name="Chang J.L."/>
            <person name="Chapple C."/>
            <person name="Chatterji S."/>
            <person name="Chinwalla A."/>
            <person name="Civetta A."/>
            <person name="Clifton S.W."/>
            <person name="Comeron J.M."/>
            <person name="Costello J.C."/>
            <person name="Coyne J.A."/>
            <person name="Daub J."/>
            <person name="David R.G."/>
            <person name="Delcher A.L."/>
            <person name="Delehaunty K."/>
            <person name="Do C.B."/>
            <person name="Ebling H."/>
            <person name="Edwards K."/>
            <person name="Eickbush T."/>
            <person name="Evans J.D."/>
            <person name="Filipski A."/>
            <person name="Findeiss S."/>
            <person name="Freyhult E."/>
            <person name="Fulton L."/>
            <person name="Fulton R."/>
            <person name="Garcia A.C."/>
            <person name="Gardiner A."/>
            <person name="Garfield D.A."/>
            <person name="Garvin B.E."/>
            <person name="Gibson G."/>
            <person name="Gilbert D."/>
            <person name="Gnerre S."/>
            <person name="Godfrey J."/>
            <person name="Good R."/>
            <person name="Gotea V."/>
            <person name="Gravely B."/>
            <person name="Greenberg A.J."/>
            <person name="Griffiths-Jones S."/>
            <person name="Gross S."/>
            <person name="Guigo R."/>
            <person name="Gustafson E.A."/>
            <person name="Haerty W."/>
            <person name="Hahn M.W."/>
            <person name="Halligan D.L."/>
            <person name="Halpern A.L."/>
            <person name="Halter G.M."/>
            <person name="Han M.V."/>
            <person name="Heger A."/>
            <person name="Hillier L."/>
            <person name="Hinrichs A.S."/>
            <person name="Holmes I."/>
            <person name="Hoskins R.A."/>
            <person name="Hubisz M.J."/>
            <person name="Hultmark D."/>
            <person name="Huntley M.A."/>
            <person name="Jaffe D.B."/>
            <person name="Jagadeeshan S."/>
            <person name="Jeck W.R."/>
            <person name="Johnson J."/>
            <person name="Jones C.D."/>
            <person name="Jordan W.C."/>
            <person name="Karpen G.H."/>
            <person name="Kataoka E."/>
            <person name="Keightley P.D."/>
            <person name="Kheradpour P."/>
            <person name="Kirkness E.F."/>
            <person name="Koerich L.B."/>
            <person name="Kristiansen K."/>
            <person name="Kudrna D."/>
            <person name="Kulathinal R.J."/>
            <person name="Kumar S."/>
            <person name="Kwok R."/>
            <person name="Lander E."/>
            <person name="Langley C.H."/>
            <person name="Lapoint R."/>
            <person name="Lazzaro B.P."/>
            <person name="Lee S.J."/>
            <person name="Levesque L."/>
            <person name="Li R."/>
            <person name="Lin C.F."/>
            <person name="Lin M.F."/>
            <person name="Lindblad-Toh K."/>
            <person name="Llopart A."/>
            <person name="Long M."/>
            <person name="Low L."/>
            <person name="Lozovsky E."/>
            <person name="Lu J."/>
            <person name="Luo M."/>
            <person name="Machado C.A."/>
            <person name="Makalowski W."/>
            <person name="Marzo M."/>
            <person name="Matsuda M."/>
            <person name="Matzkin L."/>
            <person name="McAllister B."/>
            <person name="McBride C.S."/>
            <person name="McKernan B."/>
            <person name="McKernan K."/>
            <person name="Mendez-Lago M."/>
            <person name="Minx P."/>
            <person name="Mollenhauer M.U."/>
            <person name="Montooth K."/>
            <person name="Mount S.M."/>
            <person name="Mu X."/>
            <person name="Myers E."/>
            <person name="Negre B."/>
            <person name="Newfeld S."/>
            <person name="Nielsen R."/>
            <person name="Noor M.A."/>
            <person name="O'Grady P."/>
            <person name="Pachter L."/>
            <person name="Papaceit M."/>
            <person name="Parisi M.J."/>
            <person name="Parisi M."/>
            <person name="Parts L."/>
            <person name="Pedersen J.S."/>
            <person name="Pesole G."/>
            <person name="Phillippy A.M."/>
            <person name="Ponting C.P."/>
            <person name="Pop M."/>
            <person name="Porcelli D."/>
            <person name="Powell J.R."/>
            <person name="Prohaska S."/>
            <person name="Pruitt K."/>
            <person name="Puig M."/>
            <person name="Quesneville H."/>
            <person name="Ram K.R."/>
            <person name="Rand D."/>
            <person name="Rasmussen M.D."/>
            <person name="Reed L.K."/>
            <person name="Reenan R."/>
            <person name="Reily A."/>
            <person name="Remington K.A."/>
            <person name="Rieger T.T."/>
            <person name="Ritchie M.G."/>
            <person name="Robin C."/>
            <person name="Rogers Y.H."/>
            <person name="Rohde C."/>
            <person name="Rozas J."/>
            <person name="Rubenfield M.J."/>
            <person name="Ruiz A."/>
            <person name="Russo S."/>
            <person name="Salzberg S.L."/>
            <person name="Sanchez-Gracia A."/>
            <person name="Saranga D.J."/>
            <person name="Sato H."/>
            <person name="Schaeffer S.W."/>
            <person name="Schatz M.C."/>
            <person name="Schlenke T."/>
            <person name="Schwartz R."/>
            <person name="Segarra C."/>
            <person name="Singh R.S."/>
            <person name="Sirot L."/>
            <person name="Sirota M."/>
            <person name="Sisneros N.B."/>
            <person name="Smith C.D."/>
            <person name="Smith T.F."/>
            <person name="Spieth J."/>
            <person name="Stage D.E."/>
            <person name="Stark A."/>
            <person name="Stephan W."/>
            <person name="Strausberg R.L."/>
            <person name="Strempel S."/>
            <person name="Sturgill D."/>
            <person name="Sutton G."/>
            <person name="Sutton G.G."/>
            <person name="Tao W."/>
            <person name="Teichmann S."/>
            <person name="Tobari Y.N."/>
            <person name="Tomimura Y."/>
            <person name="Tsolas J.M."/>
            <person name="Valente V.L."/>
            <person name="Venter E."/>
            <person name="Venter J.C."/>
            <person name="Vicario S."/>
            <person name="Vieira F.G."/>
            <person name="Vilella A.J."/>
            <person name="Villasante A."/>
            <person name="Walenz B."/>
            <person name="Wang J."/>
            <person name="Wasserman M."/>
            <person name="Watts T."/>
            <person name="Wilson D."/>
            <person name="Wilson R.K."/>
            <person name="Wing R.A."/>
            <person name="Wolfner M.F."/>
            <person name="Wong A."/>
            <person name="Wong G.K."/>
            <person name="Wu C.I."/>
            <person name="Wu G."/>
            <person name="Yamamoto D."/>
            <person name="Yang H.P."/>
            <person name="Yang S.P."/>
            <person name="Yorke J.A."/>
            <person name="Yoshida K."/>
            <person name="Zdobnov E."/>
            <person name="Zhang P."/>
            <person name="Zhang Y."/>
            <person name="Zimin A.V."/>
            <person name="Baldwin J."/>
            <person name="Abdouelleil A."/>
            <person name="Abdulkadir J."/>
            <person name="Abebe A."/>
            <person name="Abera B."/>
            <person name="Abreu J."/>
            <person name="Acer S.C."/>
            <person name="Aftuck L."/>
            <person name="Alexander A."/>
            <person name="An P."/>
            <person name="Anderson E."/>
            <person name="Anderson S."/>
            <person name="Arachi H."/>
            <person name="Azer M."/>
            <person name="Bachantsang P."/>
            <person name="Barry A."/>
            <person name="Bayul T."/>
            <person name="Berlin A."/>
            <person name="Bessette D."/>
            <person name="Bloom T."/>
            <person name="Blye J."/>
            <person name="Boguslavskiy L."/>
            <person name="Bonnet C."/>
            <person name="Boukhgalter B."/>
            <person name="Bourzgui I."/>
            <person name="Brown A."/>
            <person name="Cahill P."/>
            <person name="Channer S."/>
            <person name="Cheshatsang Y."/>
            <person name="Chuda L."/>
            <person name="Citroen M."/>
            <person name="Collymore A."/>
            <person name="Cooke P."/>
            <person name="Costello M."/>
            <person name="D'Aco K."/>
            <person name="Daza R."/>
            <person name="De Haan G."/>
            <person name="DeGray S."/>
            <person name="DeMaso C."/>
            <person name="Dhargay N."/>
            <person name="Dooley K."/>
            <person name="Dooley E."/>
            <person name="Doricent M."/>
            <person name="Dorje P."/>
            <person name="Dorjee K."/>
            <person name="Dupes A."/>
            <person name="Elong R."/>
            <person name="Falk J."/>
            <person name="Farina A."/>
            <person name="Faro S."/>
            <person name="Ferguson D."/>
            <person name="Fisher S."/>
            <person name="Foley C.D."/>
            <person name="Franke A."/>
            <person name="Friedrich D."/>
            <person name="Gadbois L."/>
            <person name="Gearin G."/>
            <person name="Gearin C.R."/>
            <person name="Giannoukos G."/>
            <person name="Goode T."/>
            <person name="Graham J."/>
            <person name="Grandbois E."/>
            <person name="Grewal S."/>
            <person name="Gyaltsen K."/>
            <person name="Hafez N."/>
            <person name="Hagos B."/>
            <person name="Hall J."/>
            <person name="Henson C."/>
            <person name="Hollinger A."/>
            <person name="Honan T."/>
            <person name="Huard M.D."/>
            <person name="Hughes L."/>
            <person name="Hurhula B."/>
            <person name="Husby M.E."/>
            <person name="Kamat A."/>
            <person name="Kanga B."/>
            <person name="Kashin S."/>
            <person name="Khazanovich D."/>
            <person name="Kisner P."/>
            <person name="Lance K."/>
            <person name="Lara M."/>
            <person name="Lee W."/>
            <person name="Lennon N."/>
            <person name="Letendre F."/>
            <person name="LeVine R."/>
            <person name="Lipovsky A."/>
            <person name="Liu X."/>
            <person name="Liu J."/>
            <person name="Liu S."/>
            <person name="Lokyitsang T."/>
            <person name="Lokyitsang Y."/>
            <person name="Lubonja R."/>
            <person name="Lui A."/>
            <person name="MacDonald P."/>
            <person name="Magnisalis V."/>
            <person name="Maru K."/>
            <person name="Matthews C."/>
            <person name="McCusker W."/>
            <person name="McDonough S."/>
            <person name="Mehta T."/>
            <person name="Meldrim J."/>
            <person name="Meneus L."/>
            <person name="Mihai O."/>
            <person name="Mihalev A."/>
            <person name="Mihova T."/>
            <person name="Mittelman R."/>
            <person name="Mlenga V."/>
            <person name="Montmayeur A."/>
            <person name="Mulrain L."/>
            <person name="Navidi A."/>
            <person name="Naylor J."/>
            <person name="Negash T."/>
            <person name="Nguyen T."/>
            <person name="Nguyen N."/>
            <person name="Nicol R."/>
            <person name="Norbu C."/>
            <person name="Norbu N."/>
            <person name="Novod N."/>
            <person name="O'Neill B."/>
            <person name="Osman S."/>
            <person name="Markiewicz E."/>
            <person name="Oyono O.L."/>
            <person name="Patti C."/>
            <person name="Phunkhang P."/>
            <person name="Pierre F."/>
            <person name="Priest M."/>
            <person name="Raghuraman S."/>
            <person name="Rege F."/>
            <person name="Reyes R."/>
            <person name="Rise C."/>
            <person name="Rogov P."/>
            <person name="Ross K."/>
            <person name="Ryan E."/>
            <person name="Settipalli S."/>
            <person name="Shea T."/>
            <person name="Sherpa N."/>
            <person name="Shi L."/>
            <person name="Shih D."/>
            <person name="Sparrow T."/>
            <person name="Spaulding J."/>
            <person name="Stalker J."/>
            <person name="Stange-Thomann N."/>
            <person name="Stavropoulos S."/>
            <person name="Stone C."/>
            <person name="Strader C."/>
            <person name="Tesfaye S."/>
            <person name="Thomson T."/>
            <person name="Thoulutsang Y."/>
            <person name="Thoulutsang D."/>
            <person name="Topham K."/>
            <person name="Topping I."/>
            <person name="Tsamla T."/>
            <person name="Vassiliev H."/>
            <person name="Vo A."/>
            <person name="Wangchuk T."/>
            <person name="Wangdi T."/>
            <person name="Weiand M."/>
            <person name="Wilkinson J."/>
            <person name="Wilson A."/>
            <person name="Yadav S."/>
            <person name="Young G."/>
            <person name="Yu Q."/>
            <person name="Zembek L."/>
            <person name="Zhong D."/>
            <person name="Zimmer A."/>
            <person name="Zwirko Z."/>
            <person name="Jaffe D.B."/>
            <person name="Alvarez P."/>
            <person name="Brockman W."/>
            <person name="Butler J."/>
            <person name="Chin C."/>
            <person name="Gnerre S."/>
            <person name="Grabherr M."/>
            <person name="Kleber M."/>
            <person name="Mauceli E."/>
            <person name="MacCallum I."/>
        </authorList>
    </citation>
    <scope>NUCLEOTIDE SEQUENCE [LARGE SCALE GENOMIC DNA]</scope>
    <source>
        <strain evidence="3">Tai18E2 / Tucson 14021-0261.01</strain>
    </source>
</reference>
<keyword evidence="3" id="KW-1185">Reference proteome</keyword>
<name>B4PC15_DROYA</name>
<evidence type="ECO:0000256" key="1">
    <source>
        <dbReference type="SAM" id="MobiDB-lite"/>
    </source>
</evidence>
<protein>
    <submittedName>
        <fullName evidence="2">Uncharacterized protein, isoform A</fullName>
    </submittedName>
</protein>